<dbReference type="Gene3D" id="3.90.25.10">
    <property type="entry name" value="UDP-galactose 4-epimerase, domain 1"/>
    <property type="match status" value="1"/>
</dbReference>
<accession>A0ABR3A7L8</accession>
<evidence type="ECO:0000313" key="4">
    <source>
        <dbReference type="EMBL" id="KAL0069977.1"/>
    </source>
</evidence>
<dbReference type="Gene3D" id="3.40.50.720">
    <property type="entry name" value="NAD(P)-binding Rossmann-like Domain"/>
    <property type="match status" value="1"/>
</dbReference>
<comment type="caution">
    <text evidence="4">The sequence shown here is derived from an EMBL/GenBank/DDBJ whole genome shotgun (WGS) entry which is preliminary data.</text>
</comment>
<organism evidence="4 5">
    <name type="scientific">Marasmius tenuissimus</name>
    <dbReference type="NCBI Taxonomy" id="585030"/>
    <lineage>
        <taxon>Eukaryota</taxon>
        <taxon>Fungi</taxon>
        <taxon>Dikarya</taxon>
        <taxon>Basidiomycota</taxon>
        <taxon>Agaricomycotina</taxon>
        <taxon>Agaricomycetes</taxon>
        <taxon>Agaricomycetidae</taxon>
        <taxon>Agaricales</taxon>
        <taxon>Marasmiineae</taxon>
        <taxon>Marasmiaceae</taxon>
        <taxon>Marasmius</taxon>
    </lineage>
</organism>
<protein>
    <recommendedName>
        <fullName evidence="3">NmrA-like domain-containing protein</fullName>
    </recommendedName>
</protein>
<comment type="similarity">
    <text evidence="1">Belongs to the NmrA-type oxidoreductase family.</text>
</comment>
<dbReference type="InterPro" id="IPR036291">
    <property type="entry name" value="NAD(P)-bd_dom_sf"/>
</dbReference>
<dbReference type="PANTHER" id="PTHR42748:SF7">
    <property type="entry name" value="NMRA LIKE REDOX SENSOR 1-RELATED"/>
    <property type="match status" value="1"/>
</dbReference>
<evidence type="ECO:0000259" key="3">
    <source>
        <dbReference type="Pfam" id="PF05368"/>
    </source>
</evidence>
<dbReference type="InterPro" id="IPR051164">
    <property type="entry name" value="NmrA-like_oxidored"/>
</dbReference>
<evidence type="ECO:0000256" key="2">
    <source>
        <dbReference type="ARBA" id="ARBA00022857"/>
    </source>
</evidence>
<gene>
    <name evidence="4" type="ORF">AAF712_002874</name>
</gene>
<dbReference type="Pfam" id="PF05368">
    <property type="entry name" value="NmrA"/>
    <property type="match status" value="1"/>
</dbReference>
<dbReference type="InterPro" id="IPR008030">
    <property type="entry name" value="NmrA-like"/>
</dbReference>
<proteinExistence type="inferred from homology"/>
<name>A0ABR3A7L8_9AGAR</name>
<reference evidence="4 5" key="1">
    <citation type="submission" date="2024-05" db="EMBL/GenBank/DDBJ databases">
        <title>A draft genome resource for the thread blight pathogen Marasmius tenuissimus strain MS-2.</title>
        <authorList>
            <person name="Yulfo-Soto G.E."/>
            <person name="Baruah I.K."/>
            <person name="Amoako-Attah I."/>
            <person name="Bukari Y."/>
            <person name="Meinhardt L.W."/>
            <person name="Bailey B.A."/>
            <person name="Cohen S.P."/>
        </authorList>
    </citation>
    <scope>NUCLEOTIDE SEQUENCE [LARGE SCALE GENOMIC DNA]</scope>
    <source>
        <strain evidence="4 5">MS-2</strain>
    </source>
</reference>
<evidence type="ECO:0000256" key="1">
    <source>
        <dbReference type="ARBA" id="ARBA00006328"/>
    </source>
</evidence>
<keyword evidence="5" id="KW-1185">Reference proteome</keyword>
<feature type="domain" description="NmrA-like" evidence="3">
    <location>
        <begin position="7"/>
        <end position="313"/>
    </location>
</feature>
<sequence>MSSTQPKVVLVAGATGKQGRATISALLKGPNAQQFRILALTRNASSSAAKRLSTDFPERLTVVEGDLSTKESLRAVFERSRAEGTDIWGVFAVMAYPGLGVDSAGEEMQGKNLAEAAHENKVGCFVYTSLERAGEMFDEEAPPGSTHAAKVKIERRIKELGLPWTILRPTRFMENFQGQMGGLGWSIFSVGLKPTTTLHLIAADDIGHTAAGVFQNPDMFKSQVLVLRGDDLTSPEQFDIYRKAVGRNISSIPNFVARGILRMNAHLQEMIELFEKTSAAVAEGKVPDFEGQLELARKAAALGGGKLTTFEEWAIASVHQKNDEGWNKVSLLSLFTGRH</sequence>
<evidence type="ECO:0000313" key="5">
    <source>
        <dbReference type="Proteomes" id="UP001437256"/>
    </source>
</evidence>
<dbReference type="SUPFAM" id="SSF51735">
    <property type="entry name" value="NAD(P)-binding Rossmann-fold domains"/>
    <property type="match status" value="1"/>
</dbReference>
<keyword evidence="2" id="KW-0521">NADP</keyword>
<dbReference type="EMBL" id="JBBXMP010000009">
    <property type="protein sequence ID" value="KAL0069977.1"/>
    <property type="molecule type" value="Genomic_DNA"/>
</dbReference>
<dbReference type="Proteomes" id="UP001437256">
    <property type="component" value="Unassembled WGS sequence"/>
</dbReference>
<dbReference type="PANTHER" id="PTHR42748">
    <property type="entry name" value="NITROGEN METABOLITE REPRESSION PROTEIN NMRA FAMILY MEMBER"/>
    <property type="match status" value="1"/>
</dbReference>